<comment type="caution">
    <text evidence="1">The sequence shown here is derived from an EMBL/GenBank/DDBJ whole genome shotgun (WGS) entry which is preliminary data.</text>
</comment>
<reference evidence="1 2" key="1">
    <citation type="submission" date="2021-06" db="EMBL/GenBank/DDBJ databases">
        <title>Caerostris darwini draft genome.</title>
        <authorList>
            <person name="Kono N."/>
            <person name="Arakawa K."/>
        </authorList>
    </citation>
    <scope>NUCLEOTIDE SEQUENCE [LARGE SCALE GENOMIC DNA]</scope>
</reference>
<protein>
    <submittedName>
        <fullName evidence="1">Uncharacterized protein</fullName>
    </submittedName>
</protein>
<organism evidence="1 2">
    <name type="scientific">Caerostris darwini</name>
    <dbReference type="NCBI Taxonomy" id="1538125"/>
    <lineage>
        <taxon>Eukaryota</taxon>
        <taxon>Metazoa</taxon>
        <taxon>Ecdysozoa</taxon>
        <taxon>Arthropoda</taxon>
        <taxon>Chelicerata</taxon>
        <taxon>Arachnida</taxon>
        <taxon>Araneae</taxon>
        <taxon>Araneomorphae</taxon>
        <taxon>Entelegynae</taxon>
        <taxon>Araneoidea</taxon>
        <taxon>Araneidae</taxon>
        <taxon>Caerostris</taxon>
    </lineage>
</organism>
<keyword evidence="2" id="KW-1185">Reference proteome</keyword>
<name>A0AAV4NSC9_9ARAC</name>
<dbReference type="EMBL" id="BPLQ01001900">
    <property type="protein sequence ID" value="GIX86561.1"/>
    <property type="molecule type" value="Genomic_DNA"/>
</dbReference>
<gene>
    <name evidence="1" type="ORF">CDAR_191951</name>
</gene>
<accession>A0AAV4NSC9</accession>
<dbReference type="Proteomes" id="UP001054837">
    <property type="component" value="Unassembled WGS sequence"/>
</dbReference>
<sequence>MLVHAWGGILQTPDQTSLSLQSALPVTAIFKMKLTTAKVNWSNCPVALQLRVEVGKDGSVLFDTITPLRTACNVNRASTPEQIWGLFVLTMHVSLRLLNIGLRFGFEEKF</sequence>
<proteinExistence type="predicted"/>
<evidence type="ECO:0000313" key="2">
    <source>
        <dbReference type="Proteomes" id="UP001054837"/>
    </source>
</evidence>
<evidence type="ECO:0000313" key="1">
    <source>
        <dbReference type="EMBL" id="GIX86561.1"/>
    </source>
</evidence>
<dbReference type="AlphaFoldDB" id="A0AAV4NSC9"/>